<evidence type="ECO:0000256" key="1">
    <source>
        <dbReference type="SAM" id="MobiDB-lite"/>
    </source>
</evidence>
<feature type="transmembrane region" description="Helical" evidence="2">
    <location>
        <begin position="49"/>
        <end position="73"/>
    </location>
</feature>
<evidence type="ECO:0000256" key="2">
    <source>
        <dbReference type="SAM" id="Phobius"/>
    </source>
</evidence>
<dbReference type="KEGG" id="theu:HPC62_08395"/>
<dbReference type="Proteomes" id="UP000505210">
    <property type="component" value="Chromosome"/>
</dbReference>
<dbReference type="RefSeq" id="WP_172354782.1">
    <property type="nucleotide sequence ID" value="NZ_CP053661.1"/>
</dbReference>
<feature type="region of interest" description="Disordered" evidence="1">
    <location>
        <begin position="547"/>
        <end position="732"/>
    </location>
</feature>
<reference evidence="3 4" key="1">
    <citation type="submission" date="2020-05" db="EMBL/GenBank/DDBJ databases">
        <title>Complete genome sequence of of a novel Thermoleptolyngbya strain isolated from hot springs of Ganzi, Sichuan China.</title>
        <authorList>
            <person name="Tang J."/>
            <person name="Daroch M."/>
            <person name="Li L."/>
            <person name="Waleron K."/>
            <person name="Waleron M."/>
            <person name="Waleron M."/>
        </authorList>
    </citation>
    <scope>NUCLEOTIDE SEQUENCE [LARGE SCALE GENOMIC DNA]</scope>
    <source>
        <strain evidence="3 4">PKUAC-SCTA183</strain>
    </source>
</reference>
<feature type="compositionally biased region" description="Pro residues" evidence="1">
    <location>
        <begin position="551"/>
        <end position="563"/>
    </location>
</feature>
<evidence type="ECO:0000313" key="4">
    <source>
        <dbReference type="Proteomes" id="UP000505210"/>
    </source>
</evidence>
<sequence length="732" mass="79124">MPVRRFELRSPEGGADGFGMYLGGAGQSGAASGLAPEALTRPRSKSWRWLIVGLTSCAALGGVAASALLWMLMLPPAPDCKTGSPLAPDMERLFCAQQAARSGELTELLSGLALIETWTPEHPLYKEAQRSVEEWSKGLLIIARQKMNASDLQGAVEIAQRIPKSSSVRADAEAAIATWQGIWRQGEALVAAAQTAMKEQAWGNASEVIRDLGEMSHPYWGNQRARALSEQLLVERKARQQFAEAQKIAQAGKLPDLAKAIAQAGRIDKGSYAWSDAQPVLNQWSDRLLGAAFQLWQEQKFDQAIALTKQVEVNPGRAEMAKDLIQLSEARKLAVSTWTNWVATPQHVISLMEAIAAAKQIKPTSAYYAQAQSSLASWQIQLDGLRQLQLAQMTAGVGTVETLKTAIAQASKVQPGNPRRLQAQTMIAHWHREIERLEDRPLLARARRLATEGTVASLQSAIAQAGQISEGRALRGEAQSLVRDWTRQIQVIEDQPYLNLSRTLARRGRLREAIAAAALVRPNRALYPQARAAIRDWQAELNRFNASPMLPERPTPSPSPALEPPFGSSRSGAIAPGADASSDETKEPKYRLPQAPTRSTPGQPAPSGTLPRPSVPAPIAPESSATPQPESTPKDISGLAEPEAPQVMPPAPPAPPVNVAPPRVVEPPPRVVEPPPRFERPQAAPVREAPPEAAPVRRERPAAMESVPVSPPSEPGPQAMEPESANFTESHS</sequence>
<keyword evidence="4" id="KW-1185">Reference proteome</keyword>
<gene>
    <name evidence="3" type="ORF">HPC62_08395</name>
</gene>
<proteinExistence type="predicted"/>
<keyword evidence="2" id="KW-1133">Transmembrane helix</keyword>
<organism evidence="3 4">
    <name type="scientific">Thermoleptolyngbya sichuanensis A183</name>
    <dbReference type="NCBI Taxonomy" id="2737172"/>
    <lineage>
        <taxon>Bacteria</taxon>
        <taxon>Bacillati</taxon>
        <taxon>Cyanobacteriota</taxon>
        <taxon>Cyanophyceae</taxon>
        <taxon>Oculatellales</taxon>
        <taxon>Oculatellaceae</taxon>
        <taxon>Thermoleptolyngbya</taxon>
        <taxon>Thermoleptolyngbya sichuanensis</taxon>
    </lineage>
</organism>
<evidence type="ECO:0008006" key="5">
    <source>
        <dbReference type="Google" id="ProtNLM"/>
    </source>
</evidence>
<evidence type="ECO:0000313" key="3">
    <source>
        <dbReference type="EMBL" id="QKD82206.1"/>
    </source>
</evidence>
<name>A0A6M8BDF3_9CYAN</name>
<keyword evidence="2" id="KW-0472">Membrane</keyword>
<keyword evidence="2" id="KW-0812">Transmembrane</keyword>
<dbReference type="AlphaFoldDB" id="A0A6M8BDF3"/>
<feature type="compositionally biased region" description="Pro residues" evidence="1">
    <location>
        <begin position="647"/>
        <end position="675"/>
    </location>
</feature>
<protein>
    <recommendedName>
        <fullName evidence="5">Chromosome segregation ATPase</fullName>
    </recommendedName>
</protein>
<dbReference type="EMBL" id="CP053661">
    <property type="protein sequence ID" value="QKD82206.1"/>
    <property type="molecule type" value="Genomic_DNA"/>
</dbReference>
<accession>A0A6M8BDF3</accession>